<sequence>MPALPCLASAIADPSLPVVLHQMSVPAGRCRGRSVLSPLCLAACLPL</sequence>
<name>A0A2N5MZR2_9BACL</name>
<accession>A0A2N5MZR2</accession>
<keyword evidence="2" id="KW-1185">Reference proteome</keyword>
<organism evidence="1 2">
    <name type="scientific">Paenibacillus pasadenensis</name>
    <dbReference type="NCBI Taxonomy" id="217090"/>
    <lineage>
        <taxon>Bacteria</taxon>
        <taxon>Bacillati</taxon>
        <taxon>Bacillota</taxon>
        <taxon>Bacilli</taxon>
        <taxon>Bacillales</taxon>
        <taxon>Paenibacillaceae</taxon>
        <taxon>Paenibacillus</taxon>
    </lineage>
</organism>
<evidence type="ECO:0000313" key="1">
    <source>
        <dbReference type="EMBL" id="PLT43575.1"/>
    </source>
</evidence>
<reference evidence="1 2" key="1">
    <citation type="submission" date="2017-05" db="EMBL/GenBank/DDBJ databases">
        <title>Functional genome analysis of Paenibacillus pasadenensis strain R16: insights on endophytic life style and antifungal activity.</title>
        <authorList>
            <person name="Passera A."/>
            <person name="Marcolungo L."/>
            <person name="Casati P."/>
            <person name="Brasca M."/>
            <person name="Quaglino F."/>
            <person name="Delledonne M."/>
        </authorList>
    </citation>
    <scope>NUCLEOTIDE SEQUENCE [LARGE SCALE GENOMIC DNA]</scope>
    <source>
        <strain evidence="1 2">R16</strain>
    </source>
</reference>
<dbReference type="AlphaFoldDB" id="A0A2N5MZR2"/>
<dbReference type="Proteomes" id="UP000234789">
    <property type="component" value="Unassembled WGS sequence"/>
</dbReference>
<gene>
    <name evidence="1" type="ORF">B8V81_2006</name>
</gene>
<dbReference type="EMBL" id="NFEZ01000004">
    <property type="protein sequence ID" value="PLT43575.1"/>
    <property type="molecule type" value="Genomic_DNA"/>
</dbReference>
<comment type="caution">
    <text evidence="1">The sequence shown here is derived from an EMBL/GenBank/DDBJ whole genome shotgun (WGS) entry which is preliminary data.</text>
</comment>
<proteinExistence type="predicted"/>
<evidence type="ECO:0000313" key="2">
    <source>
        <dbReference type="Proteomes" id="UP000234789"/>
    </source>
</evidence>
<protein>
    <submittedName>
        <fullName evidence="1">Uncharacterized protein</fullName>
    </submittedName>
</protein>